<proteinExistence type="predicted"/>
<keyword evidence="1" id="KW-0175">Coiled coil</keyword>
<sequence>MPNPSIPEQLERDVAYKIVIQEIDRRRKKTPRHIRLSLPHSKEDSSLGDRHDHNLLPLPTTPTTPFYADVHESASRALHDHIKAHDNYFPAERSPREWVEYMKEELGKEWDDYISRHQAHNDECEDLAKEIEEIKASIARENRIQCTRFMMAVKEKNRASQKKKLLDERDRLMALKETNEISWRDMLSGVKNSKEQDAFPTDGDTTMVAEGSDEAGPLSA</sequence>
<dbReference type="Proteomes" id="UP000521872">
    <property type="component" value="Unassembled WGS sequence"/>
</dbReference>
<evidence type="ECO:0000313" key="3">
    <source>
        <dbReference type="EMBL" id="KAF4618804.1"/>
    </source>
</evidence>
<comment type="caution">
    <text evidence="3">The sequence shown here is derived from an EMBL/GenBank/DDBJ whole genome shotgun (WGS) entry which is preliminary data.</text>
</comment>
<dbReference type="AlphaFoldDB" id="A0A8H4QXT6"/>
<evidence type="ECO:0000313" key="4">
    <source>
        <dbReference type="Proteomes" id="UP000521872"/>
    </source>
</evidence>
<evidence type="ECO:0000256" key="2">
    <source>
        <dbReference type="SAM" id="MobiDB-lite"/>
    </source>
</evidence>
<feature type="region of interest" description="Disordered" evidence="2">
    <location>
        <begin position="29"/>
        <end position="50"/>
    </location>
</feature>
<feature type="region of interest" description="Disordered" evidence="2">
    <location>
        <begin position="189"/>
        <end position="220"/>
    </location>
</feature>
<dbReference type="EMBL" id="JAACJL010000017">
    <property type="protein sequence ID" value="KAF4618804.1"/>
    <property type="molecule type" value="Genomic_DNA"/>
</dbReference>
<feature type="coiled-coil region" evidence="1">
    <location>
        <begin position="117"/>
        <end position="144"/>
    </location>
</feature>
<keyword evidence="4" id="KW-1185">Reference proteome</keyword>
<protein>
    <submittedName>
        <fullName evidence="3">Uncharacterized protein</fullName>
    </submittedName>
</protein>
<reference evidence="3 4" key="1">
    <citation type="submission" date="2019-12" db="EMBL/GenBank/DDBJ databases">
        <authorList>
            <person name="Floudas D."/>
            <person name="Bentzer J."/>
            <person name="Ahren D."/>
            <person name="Johansson T."/>
            <person name="Persson P."/>
            <person name="Tunlid A."/>
        </authorList>
    </citation>
    <scope>NUCLEOTIDE SEQUENCE [LARGE SCALE GENOMIC DNA]</scope>
    <source>
        <strain evidence="3 4">CBS 102.39</strain>
    </source>
</reference>
<gene>
    <name evidence="3" type="ORF">D9613_009714</name>
</gene>
<feature type="compositionally biased region" description="Basic and acidic residues" evidence="2">
    <location>
        <begin position="40"/>
        <end position="50"/>
    </location>
</feature>
<accession>A0A8H4QXT6</accession>
<name>A0A8H4QXT6_9AGAR</name>
<evidence type="ECO:0000256" key="1">
    <source>
        <dbReference type="SAM" id="Coils"/>
    </source>
</evidence>
<organism evidence="3 4">
    <name type="scientific">Agrocybe pediades</name>
    <dbReference type="NCBI Taxonomy" id="84607"/>
    <lineage>
        <taxon>Eukaryota</taxon>
        <taxon>Fungi</taxon>
        <taxon>Dikarya</taxon>
        <taxon>Basidiomycota</taxon>
        <taxon>Agaricomycotina</taxon>
        <taxon>Agaricomycetes</taxon>
        <taxon>Agaricomycetidae</taxon>
        <taxon>Agaricales</taxon>
        <taxon>Agaricineae</taxon>
        <taxon>Strophariaceae</taxon>
        <taxon>Agrocybe</taxon>
    </lineage>
</organism>